<gene>
    <name evidence="1" type="ORF">PU630_05930</name>
</gene>
<evidence type="ECO:0000313" key="1">
    <source>
        <dbReference type="EMBL" id="WEG10089.1"/>
    </source>
</evidence>
<organism evidence="1 2">
    <name type="scientific">Microbacterium horticulturae</name>
    <dbReference type="NCBI Taxonomy" id="3028316"/>
    <lineage>
        <taxon>Bacteria</taxon>
        <taxon>Bacillati</taxon>
        <taxon>Actinomycetota</taxon>
        <taxon>Actinomycetes</taxon>
        <taxon>Micrococcales</taxon>
        <taxon>Microbacteriaceae</taxon>
        <taxon>Microbacterium</taxon>
    </lineage>
</organism>
<accession>A0ABY8C0V7</accession>
<dbReference type="RefSeq" id="WP_275279407.1">
    <property type="nucleotide sequence ID" value="NZ_CP119108.1"/>
</dbReference>
<protein>
    <submittedName>
        <fullName evidence="1">Uncharacterized protein</fullName>
    </submittedName>
</protein>
<proteinExistence type="predicted"/>
<keyword evidence="2" id="KW-1185">Reference proteome</keyword>
<sequence>MYLDQWVWIRLARANVGRPQHKEDQRVLEAVRAAAAKGILFPLSATHYAETGRILDWRQRKDLTDVVAPISLMQTIRAQPVLMRHQFLVALHETLGRPAFCPPRPEVLGVGVHWGFSGVQAFFKVVNNEGQVIDVDRKRLRHFNEYAEAAVFTGPLPNDLPGLFDLGYVAPRDLENRPGSRVEYEQWLSEQLGDRSLDADDLRALVMAREIHHEYTDLLNGIFAEYRLTLSMITGSSTGMASRAKAVAFMERVPTARISADMKALLFRNKGRSWSWNMLRDIDALSLAIPYCHVIVTDKDAADLLRRTGAGIRHDTNIVAKLHSIPELLDDLTSSVGNVASKTGWDEIGPSDGEYHLQIPEPLPYDDRLAGASMRLVDASGRALVMPNSGTKSVRQRHN</sequence>
<reference evidence="1 2" key="1">
    <citation type="submission" date="2023-03" db="EMBL/GenBank/DDBJ databases">
        <title>Genome sequence of Microbacterium sp. KACC 23027.</title>
        <authorList>
            <person name="Kim S."/>
            <person name="Heo J."/>
            <person name="Kwon S.-W."/>
        </authorList>
    </citation>
    <scope>NUCLEOTIDE SEQUENCE [LARGE SCALE GENOMIC DNA]</scope>
    <source>
        <strain evidence="1 2">KACC 23027</strain>
    </source>
</reference>
<dbReference type="EMBL" id="CP119108">
    <property type="protein sequence ID" value="WEG10089.1"/>
    <property type="molecule type" value="Genomic_DNA"/>
</dbReference>
<evidence type="ECO:0000313" key="2">
    <source>
        <dbReference type="Proteomes" id="UP001214553"/>
    </source>
</evidence>
<dbReference type="Proteomes" id="UP001214553">
    <property type="component" value="Chromosome"/>
</dbReference>
<name>A0ABY8C0V7_9MICO</name>